<sequence length="127" mass="13027">MKTPLVLFFGYTAAAVLPRANVDRTPTAAATPGAVVVRRELSGTVTASWTSNGNSTTSTASSSVITAAPTLDLVGPDGGSPCTPHSICVDKATMMDCGSGLVRKRYGGCYDVNFCTATKSYDPPGCD</sequence>
<name>N1PYB5_DOTSN</name>
<proteinExistence type="predicted"/>
<reference evidence="2" key="1">
    <citation type="journal article" date="2012" name="PLoS Genet.">
        <title>The genomes of the fungal plant pathogens Cladosporium fulvum and Dothistroma septosporum reveal adaptation to different hosts and lifestyles but also signatures of common ancestry.</title>
        <authorList>
            <person name="de Wit P.J.G.M."/>
            <person name="van der Burgt A."/>
            <person name="Oekmen B."/>
            <person name="Stergiopoulos I."/>
            <person name="Abd-Elsalam K.A."/>
            <person name="Aerts A.L."/>
            <person name="Bahkali A.H."/>
            <person name="Beenen H.G."/>
            <person name="Chettri P."/>
            <person name="Cox M.P."/>
            <person name="Datema E."/>
            <person name="de Vries R.P."/>
            <person name="Dhillon B."/>
            <person name="Ganley A.R."/>
            <person name="Griffiths S.A."/>
            <person name="Guo Y."/>
            <person name="Hamelin R.C."/>
            <person name="Henrissat B."/>
            <person name="Kabir M.S."/>
            <person name="Jashni M.K."/>
            <person name="Kema G."/>
            <person name="Klaubauf S."/>
            <person name="Lapidus A."/>
            <person name="Levasseur A."/>
            <person name="Lindquist E."/>
            <person name="Mehrabi R."/>
            <person name="Ohm R.A."/>
            <person name="Owen T.J."/>
            <person name="Salamov A."/>
            <person name="Schwelm A."/>
            <person name="Schijlen E."/>
            <person name="Sun H."/>
            <person name="van den Burg H.A."/>
            <person name="van Ham R.C.H.J."/>
            <person name="Zhang S."/>
            <person name="Goodwin S.B."/>
            <person name="Grigoriev I.V."/>
            <person name="Collemare J."/>
            <person name="Bradshaw R.E."/>
        </authorList>
    </citation>
    <scope>NUCLEOTIDE SEQUENCE [LARGE SCALE GENOMIC DNA]</scope>
    <source>
        <strain evidence="2">NZE10 / CBS 128990</strain>
    </source>
</reference>
<dbReference type="OrthoDB" id="6119954at2759"/>
<evidence type="ECO:0000313" key="2">
    <source>
        <dbReference type="Proteomes" id="UP000016933"/>
    </source>
</evidence>
<dbReference type="HOGENOM" id="CLU_1815443_0_0_1"/>
<dbReference type="AlphaFoldDB" id="N1PYB5"/>
<dbReference type="OMA" id="CVDKATM"/>
<evidence type="ECO:0000313" key="1">
    <source>
        <dbReference type="EMBL" id="EME48516.1"/>
    </source>
</evidence>
<protein>
    <submittedName>
        <fullName evidence="1">Uncharacterized protein</fullName>
    </submittedName>
</protein>
<dbReference type="Proteomes" id="UP000016933">
    <property type="component" value="Unassembled WGS sequence"/>
</dbReference>
<organism evidence="1 2">
    <name type="scientific">Dothistroma septosporum (strain NZE10 / CBS 128990)</name>
    <name type="common">Red band needle blight fungus</name>
    <name type="synonym">Mycosphaerella pini</name>
    <dbReference type="NCBI Taxonomy" id="675120"/>
    <lineage>
        <taxon>Eukaryota</taxon>
        <taxon>Fungi</taxon>
        <taxon>Dikarya</taxon>
        <taxon>Ascomycota</taxon>
        <taxon>Pezizomycotina</taxon>
        <taxon>Dothideomycetes</taxon>
        <taxon>Dothideomycetidae</taxon>
        <taxon>Mycosphaerellales</taxon>
        <taxon>Mycosphaerellaceae</taxon>
        <taxon>Dothistroma</taxon>
    </lineage>
</organism>
<gene>
    <name evidence="1" type="ORF">DOTSEDRAFT_19040</name>
</gene>
<dbReference type="EMBL" id="KB446535">
    <property type="protein sequence ID" value="EME48516.1"/>
    <property type="molecule type" value="Genomic_DNA"/>
</dbReference>
<accession>N1PYB5</accession>
<reference evidence="1 2" key="2">
    <citation type="journal article" date="2012" name="PLoS Pathog.">
        <title>Diverse lifestyles and strategies of plant pathogenesis encoded in the genomes of eighteen Dothideomycetes fungi.</title>
        <authorList>
            <person name="Ohm R.A."/>
            <person name="Feau N."/>
            <person name="Henrissat B."/>
            <person name="Schoch C.L."/>
            <person name="Horwitz B.A."/>
            <person name="Barry K.W."/>
            <person name="Condon B.J."/>
            <person name="Copeland A.C."/>
            <person name="Dhillon B."/>
            <person name="Glaser F."/>
            <person name="Hesse C.N."/>
            <person name="Kosti I."/>
            <person name="LaButti K."/>
            <person name="Lindquist E.A."/>
            <person name="Lucas S."/>
            <person name="Salamov A.A."/>
            <person name="Bradshaw R.E."/>
            <person name="Ciuffetti L."/>
            <person name="Hamelin R.C."/>
            <person name="Kema G.H.J."/>
            <person name="Lawrence C."/>
            <person name="Scott J.A."/>
            <person name="Spatafora J.W."/>
            <person name="Turgeon B.G."/>
            <person name="de Wit P.J.G.M."/>
            <person name="Zhong S."/>
            <person name="Goodwin S.B."/>
            <person name="Grigoriev I.V."/>
        </authorList>
    </citation>
    <scope>NUCLEOTIDE SEQUENCE [LARGE SCALE GENOMIC DNA]</scope>
    <source>
        <strain evidence="2">NZE10 / CBS 128990</strain>
    </source>
</reference>
<keyword evidence="2" id="KW-1185">Reference proteome</keyword>